<reference evidence="1 2" key="1">
    <citation type="submission" date="2020-07" db="EMBL/GenBank/DDBJ databases">
        <title>Diversity of carbapenemase encoding genes among Pseudomonas putida group clinical isolates in a tertiary Brazilian hospital.</title>
        <authorList>
            <person name="Alberto-Lei F."/>
            <person name="Nodari C.S."/>
            <person name="Streling A.P."/>
            <person name="Paulino J.T."/>
            <person name="Bessa-Neto F.O."/>
            <person name="Cayo R."/>
            <person name="Gales A.C."/>
        </authorList>
    </citation>
    <scope>NUCLEOTIDE SEQUENCE [LARGE SCALE GENOMIC DNA]</scope>
    <source>
        <strain evidence="1 2">11213</strain>
    </source>
</reference>
<gene>
    <name evidence="1" type="ORF">H4C15_23780</name>
</gene>
<name>A0A7W2M0K4_9PSED</name>
<sequence>MSNKDESPVSQLTQIGGTHYLRSIQPFDIIGAWELGFFRGNIIKYVLRCTAKNEKEDLMKARHYLDHCIENYDELRATAAF</sequence>
<protein>
    <submittedName>
        <fullName evidence="1">DUF3310 domain-containing protein</fullName>
    </submittedName>
</protein>
<dbReference type="EMBL" id="JACGDA010000070">
    <property type="protein sequence ID" value="MBA6150488.1"/>
    <property type="molecule type" value="Genomic_DNA"/>
</dbReference>
<proteinExistence type="predicted"/>
<dbReference type="AlphaFoldDB" id="A0A7W2M0K4"/>
<evidence type="ECO:0000313" key="2">
    <source>
        <dbReference type="Proteomes" id="UP000577346"/>
    </source>
</evidence>
<dbReference type="RefSeq" id="WP_182337257.1">
    <property type="nucleotide sequence ID" value="NZ_JACGDA010000070.1"/>
</dbReference>
<dbReference type="Proteomes" id="UP000577346">
    <property type="component" value="Unassembled WGS sequence"/>
</dbReference>
<dbReference type="Pfam" id="PF11753">
    <property type="entry name" value="DUF3310"/>
    <property type="match status" value="1"/>
</dbReference>
<accession>A0A7W2M0K4</accession>
<dbReference type="InterPro" id="IPR021739">
    <property type="entry name" value="SaV-like"/>
</dbReference>
<evidence type="ECO:0000313" key="1">
    <source>
        <dbReference type="EMBL" id="MBA6150488.1"/>
    </source>
</evidence>
<comment type="caution">
    <text evidence="1">The sequence shown here is derived from an EMBL/GenBank/DDBJ whole genome shotgun (WGS) entry which is preliminary data.</text>
</comment>
<organism evidence="1 2">
    <name type="scientific">Pseudomonas juntendi</name>
    <dbReference type="NCBI Taxonomy" id="2666183"/>
    <lineage>
        <taxon>Bacteria</taxon>
        <taxon>Pseudomonadati</taxon>
        <taxon>Pseudomonadota</taxon>
        <taxon>Gammaproteobacteria</taxon>
        <taxon>Pseudomonadales</taxon>
        <taxon>Pseudomonadaceae</taxon>
        <taxon>Pseudomonas</taxon>
    </lineage>
</organism>